<dbReference type="Proteomes" id="UP000519182">
    <property type="component" value="Unassembled WGS sequence"/>
</dbReference>
<evidence type="ECO:0000313" key="5">
    <source>
        <dbReference type="Proteomes" id="UP000519182"/>
    </source>
</evidence>
<name>A0A5B9ALL7_ECOLX</name>
<keyword evidence="3" id="KW-0547">Nucleotide-binding</keyword>
<keyword evidence="3" id="KW-0067">ATP-binding</keyword>
<dbReference type="AlphaFoldDB" id="A0A5B9ALL7"/>
<organism evidence="3 4">
    <name type="scientific">Escherichia coli</name>
    <dbReference type="NCBI Taxonomy" id="562"/>
    <lineage>
        <taxon>Bacteria</taxon>
        <taxon>Pseudomonadati</taxon>
        <taxon>Pseudomonadota</taxon>
        <taxon>Gammaproteobacteria</taxon>
        <taxon>Enterobacterales</taxon>
        <taxon>Enterobacteriaceae</taxon>
        <taxon>Escherichia</taxon>
    </lineage>
</organism>
<dbReference type="InterPro" id="IPR027417">
    <property type="entry name" value="P-loop_NTPase"/>
</dbReference>
<dbReference type="Proteomes" id="UP000321299">
    <property type="component" value="Chromosome"/>
</dbReference>
<proteinExistence type="predicted"/>
<dbReference type="InterPro" id="IPR003959">
    <property type="entry name" value="ATPase_AAA_core"/>
</dbReference>
<evidence type="ECO:0000313" key="4">
    <source>
        <dbReference type="Proteomes" id="UP000321299"/>
    </source>
</evidence>
<dbReference type="InterPro" id="IPR034139">
    <property type="entry name" value="TOPRIM_OLD"/>
</dbReference>
<protein>
    <submittedName>
        <fullName evidence="2">AAA family ATPase</fullName>
    </submittedName>
    <submittedName>
        <fullName evidence="3">ATP-binding protein</fullName>
    </submittedName>
</protein>
<dbReference type="Pfam" id="PF13304">
    <property type="entry name" value="AAA_21"/>
    <property type="match status" value="1"/>
</dbReference>
<accession>A0A5B9ALL7</accession>
<dbReference type="Gene3D" id="3.40.50.300">
    <property type="entry name" value="P-loop containing nucleotide triphosphate hydrolases"/>
    <property type="match status" value="1"/>
</dbReference>
<dbReference type="EMBL" id="AATJYL010000085">
    <property type="protein sequence ID" value="EFM1448538.1"/>
    <property type="molecule type" value="Genomic_DNA"/>
</dbReference>
<reference evidence="2 5" key="3">
    <citation type="submission" date="2020-04" db="EMBL/GenBank/DDBJ databases">
        <authorList>
            <consortium name="GenomeTrakr network: Whole genome sequencing for foodborne pathogen traceback"/>
        </authorList>
    </citation>
    <scope>NUCLEOTIDE SEQUENCE [LARGE SCALE GENOMIC DNA]</scope>
    <source>
        <strain evidence="2 5">PSU-2464</strain>
    </source>
</reference>
<dbReference type="InterPro" id="IPR003593">
    <property type="entry name" value="AAA+_ATPase"/>
</dbReference>
<reference evidence="3 4" key="1">
    <citation type="submission" date="2019-08" db="EMBL/GenBank/DDBJ databases">
        <title>Plasmid- and chromosome-located mcr-3 in mcr-1-positive Escherichia coli from diseased swine, Taiwan.</title>
        <authorList>
            <person name="Hsu C.-Y."/>
            <person name="Huang W.-C."/>
            <person name="Lauderdale T.-L."/>
        </authorList>
    </citation>
    <scope>NUCLEOTIDE SEQUENCE [LARGE SCALE GENOMIC DNA]</scope>
    <source>
        <strain evidence="3 4">NCYU-26-73</strain>
    </source>
</reference>
<dbReference type="CDD" id="cd01026">
    <property type="entry name" value="TOPRIM_OLD"/>
    <property type="match status" value="1"/>
</dbReference>
<dbReference type="RefSeq" id="WP_061335757.1">
    <property type="nucleotide sequence ID" value="NZ_CP186881.1"/>
</dbReference>
<dbReference type="PANTHER" id="PTHR43581:SF2">
    <property type="entry name" value="EXCINUCLEASE ATPASE SUBUNIT"/>
    <property type="match status" value="1"/>
</dbReference>
<dbReference type="SUPFAM" id="SSF52540">
    <property type="entry name" value="P-loop containing nucleoside triphosphate hydrolases"/>
    <property type="match status" value="1"/>
</dbReference>
<evidence type="ECO:0000259" key="1">
    <source>
        <dbReference type="SMART" id="SM00382"/>
    </source>
</evidence>
<feature type="domain" description="AAA+ ATPase" evidence="1">
    <location>
        <begin position="33"/>
        <end position="259"/>
    </location>
</feature>
<dbReference type="InterPro" id="IPR051396">
    <property type="entry name" value="Bact_Antivir_Def_Nuclease"/>
</dbReference>
<evidence type="ECO:0000313" key="2">
    <source>
        <dbReference type="EMBL" id="EFM1448538.1"/>
    </source>
</evidence>
<sequence length="627" mass="69298">MSLDTADQDLMWPMDVEYSLVDNSSTKAIIQVGPGITTMVGPNGSGKTRALRAIKSKLLSENRIIGQNRKVHFLSAGRCSPFESYRSSSDSPYGINSSDAAIGNASYVEQWWNYESVTGDLMILDQRPDLKLKIEARLQQLFDRSVELKWSQNGMTIRITSVTGGDGYAANHEASGILQVVSLLTAIHNDEIGALIIDEPEISLHPQHQAFLLEEMELVAGDPQNPKKKMIIIATHSPSILPLRRIEELSKIIFFNSAQQPPVQIPKNADILCSTKLAALIARLSATHRTAMFAEHVLLVEGPSDEIIVTQLARKFGLRLLARNAQILPVTGKGEFIEAAKLFRLMNKRVSLLADLDALADDNNLVNYFSGLTEARAIADQVGRTSLADLDRDLRAEITTFMTDFKEEVEIAAESYPNWSSKDSGADSKRRVTLARILTDPTSFGTEASSRAESLCRKYNVLLKALSNLGCFFLRRGAIENYYGAIEEIGTGKPDRAALEAAGFDAKTQKELAMCYNDIYDALNHTAPNQFVDEDRLLRMKLGAMLTPVMLEMTLNSSDQELDTLARSTIGVDATVFKLTNKSTEQQLKLKVDIVSPLFERTTFPFEISPSQNPITIIPEVLPGIQE</sequence>
<dbReference type="GO" id="GO:0005524">
    <property type="term" value="F:ATP binding"/>
    <property type="evidence" value="ECO:0007669"/>
    <property type="project" value="UniProtKB-KW"/>
</dbReference>
<reference evidence="3 4" key="2">
    <citation type="submission" date="2019-08" db="EMBL/GenBank/DDBJ databases">
        <authorList>
            <person name="Chen F.-J."/>
            <person name="Wu H.-C."/>
            <person name="Liao Y.-C."/>
            <person name="Kuo S.-C."/>
        </authorList>
    </citation>
    <scope>NUCLEOTIDE SEQUENCE [LARGE SCALE GENOMIC DNA]</scope>
    <source>
        <strain evidence="3 4">NCYU-26-73</strain>
    </source>
</reference>
<dbReference type="GO" id="GO:0016887">
    <property type="term" value="F:ATP hydrolysis activity"/>
    <property type="evidence" value="ECO:0007669"/>
    <property type="project" value="InterPro"/>
</dbReference>
<evidence type="ECO:0000313" key="3">
    <source>
        <dbReference type="EMBL" id="QED74674.1"/>
    </source>
</evidence>
<dbReference type="Pfam" id="PF20469">
    <property type="entry name" value="OLD-like_TOPRIM"/>
    <property type="match status" value="1"/>
</dbReference>
<dbReference type="PANTHER" id="PTHR43581">
    <property type="entry name" value="ATP/GTP PHOSPHATASE"/>
    <property type="match status" value="1"/>
</dbReference>
<gene>
    <name evidence="3" type="ORF">FTV93_14735</name>
    <name evidence="2" type="ORF">HEP34_004996</name>
</gene>
<dbReference type="EMBL" id="CP042615">
    <property type="protein sequence ID" value="QED74674.1"/>
    <property type="molecule type" value="Genomic_DNA"/>
</dbReference>
<dbReference type="SMART" id="SM00382">
    <property type="entry name" value="AAA"/>
    <property type="match status" value="1"/>
</dbReference>